<dbReference type="PANTHER" id="PTHR11851:SF49">
    <property type="entry name" value="MITOCHONDRIAL-PROCESSING PEPTIDASE SUBUNIT ALPHA"/>
    <property type="match status" value="1"/>
</dbReference>
<comment type="similarity">
    <text evidence="1">Belongs to the peptidase M16 family.</text>
</comment>
<dbReference type="Proteomes" id="UP000550707">
    <property type="component" value="Unassembled WGS sequence"/>
</dbReference>
<dbReference type="GO" id="GO:0005739">
    <property type="term" value="C:mitochondrion"/>
    <property type="evidence" value="ECO:0007669"/>
    <property type="project" value="TreeGrafter"/>
</dbReference>
<comment type="caution">
    <text evidence="2">The sequence shown here is derived from an EMBL/GenBank/DDBJ whole genome shotgun (WGS) entry which is preliminary data.</text>
</comment>
<reference evidence="2 3" key="1">
    <citation type="journal article" date="2020" name="Nature">
        <title>Six reference-quality genomes reveal evolution of bat adaptations.</title>
        <authorList>
            <person name="Jebb D."/>
            <person name="Huang Z."/>
            <person name="Pippel M."/>
            <person name="Hughes G.M."/>
            <person name="Lavrichenko K."/>
            <person name="Devanna P."/>
            <person name="Winkler S."/>
            <person name="Jermiin L.S."/>
            <person name="Skirmuntt E.C."/>
            <person name="Katzourakis A."/>
            <person name="Burkitt-Gray L."/>
            <person name="Ray D.A."/>
            <person name="Sullivan K.A.M."/>
            <person name="Roscito J.G."/>
            <person name="Kirilenko B.M."/>
            <person name="Davalos L.M."/>
            <person name="Corthals A.P."/>
            <person name="Power M.L."/>
            <person name="Jones G."/>
            <person name="Ransome R.D."/>
            <person name="Dechmann D.K.N."/>
            <person name="Locatelli A.G."/>
            <person name="Puechmaille S.J."/>
            <person name="Fedrigo O."/>
            <person name="Jarvis E.D."/>
            <person name="Hiller M."/>
            <person name="Vernes S.C."/>
            <person name="Myers E.W."/>
            <person name="Teeling E.C."/>
        </authorList>
    </citation>
    <scope>NUCLEOTIDE SEQUENCE [LARGE SCALE GENOMIC DNA]</scope>
    <source>
        <strain evidence="2">MMolMol1</strain>
        <tissue evidence="2">Muscle</tissue>
    </source>
</reference>
<evidence type="ECO:0000313" key="3">
    <source>
        <dbReference type="Proteomes" id="UP000550707"/>
    </source>
</evidence>
<dbReference type="InterPro" id="IPR050361">
    <property type="entry name" value="MPP/UQCRC_Complex"/>
</dbReference>
<name>A0A7J8EGH1_MOLMO</name>
<protein>
    <submittedName>
        <fullName evidence="2">Peptidase, mitochondrial processing subunit alpha</fullName>
    </submittedName>
</protein>
<dbReference type="Gene3D" id="3.30.830.10">
    <property type="entry name" value="Metalloenzyme, LuxS/M16 peptidase-like"/>
    <property type="match status" value="1"/>
</dbReference>
<organism evidence="2 3">
    <name type="scientific">Molossus molossus</name>
    <name type="common">Pallas' mastiff bat</name>
    <name type="synonym">Vespertilio molossus</name>
    <dbReference type="NCBI Taxonomy" id="27622"/>
    <lineage>
        <taxon>Eukaryota</taxon>
        <taxon>Metazoa</taxon>
        <taxon>Chordata</taxon>
        <taxon>Craniata</taxon>
        <taxon>Vertebrata</taxon>
        <taxon>Euteleostomi</taxon>
        <taxon>Mammalia</taxon>
        <taxon>Eutheria</taxon>
        <taxon>Laurasiatheria</taxon>
        <taxon>Chiroptera</taxon>
        <taxon>Yangochiroptera</taxon>
        <taxon>Molossidae</taxon>
        <taxon>Molossus</taxon>
    </lineage>
</organism>
<evidence type="ECO:0000313" key="2">
    <source>
        <dbReference type="EMBL" id="KAF6434182.1"/>
    </source>
</evidence>
<dbReference type="GO" id="GO:0006627">
    <property type="term" value="P:protein processing involved in protein targeting to mitochondrion"/>
    <property type="evidence" value="ECO:0007669"/>
    <property type="project" value="TreeGrafter"/>
</dbReference>
<dbReference type="EMBL" id="JACASF010000014">
    <property type="protein sequence ID" value="KAF6434182.1"/>
    <property type="molecule type" value="Genomic_DNA"/>
</dbReference>
<accession>A0A7J8EGH1</accession>
<dbReference type="GO" id="GO:0046872">
    <property type="term" value="F:metal ion binding"/>
    <property type="evidence" value="ECO:0007669"/>
    <property type="project" value="InterPro"/>
</dbReference>
<evidence type="ECO:0000256" key="1">
    <source>
        <dbReference type="ARBA" id="ARBA00007261"/>
    </source>
</evidence>
<keyword evidence="3" id="KW-1185">Reference proteome</keyword>
<dbReference type="PANTHER" id="PTHR11851">
    <property type="entry name" value="METALLOPROTEASE"/>
    <property type="match status" value="1"/>
</dbReference>
<dbReference type="SUPFAM" id="SSF63411">
    <property type="entry name" value="LuxS/MPP-like metallohydrolase"/>
    <property type="match status" value="1"/>
</dbReference>
<sequence length="139" mass="15683">MCSESDLGSADLLSRPGCTPRFKSHTWSEGLTMESVELERAKTQLMSMLMMNLESRPVIFEDVGRQVLATRSRKLPHELCALIRSVKPEDIKRVASKMLRGKPAVAALGDLRDLPAYEHIQAALSSRDGRLPRTYRLFR</sequence>
<proteinExistence type="inferred from homology"/>
<gene>
    <name evidence="2" type="ORF">HJG59_014462</name>
</gene>
<dbReference type="AlphaFoldDB" id="A0A7J8EGH1"/>
<dbReference type="InterPro" id="IPR011249">
    <property type="entry name" value="Metalloenz_LuxS/M16"/>
</dbReference>